<dbReference type="AlphaFoldDB" id="A0A9P1C1H5"/>
<protein>
    <submittedName>
        <fullName evidence="3">FAD-dependent oxidoreductase domain-containing protein 1</fullName>
    </submittedName>
</protein>
<evidence type="ECO:0000313" key="2">
    <source>
        <dbReference type="EMBL" id="CAI3983037.1"/>
    </source>
</evidence>
<accession>A0A9P1C1H5</accession>
<dbReference type="EMBL" id="CAMXCT030000769">
    <property type="protein sequence ID" value="CAL4770349.1"/>
    <property type="molecule type" value="Genomic_DNA"/>
</dbReference>
<dbReference type="Gene3D" id="3.30.9.10">
    <property type="entry name" value="D-Amino Acid Oxidase, subunit A, domain 2"/>
    <property type="match status" value="1"/>
</dbReference>
<gene>
    <name evidence="2" type="ORF">C1SCF055_LOCUS10688</name>
</gene>
<reference evidence="3 4" key="2">
    <citation type="submission" date="2024-05" db="EMBL/GenBank/DDBJ databases">
        <authorList>
            <person name="Chen Y."/>
            <person name="Shah S."/>
            <person name="Dougan E. K."/>
            <person name="Thang M."/>
            <person name="Chan C."/>
        </authorList>
    </citation>
    <scope>NUCLEOTIDE SEQUENCE [LARGE SCALE GENOMIC DNA]</scope>
</reference>
<dbReference type="InterPro" id="IPR036188">
    <property type="entry name" value="FAD/NAD-bd_sf"/>
</dbReference>
<keyword evidence="4" id="KW-1185">Reference proteome</keyword>
<dbReference type="SUPFAM" id="SSF51971">
    <property type="entry name" value="Nucleotide-binding domain"/>
    <property type="match status" value="1"/>
</dbReference>
<dbReference type="Proteomes" id="UP001152797">
    <property type="component" value="Unassembled WGS sequence"/>
</dbReference>
<dbReference type="EMBL" id="CAMXCT010000769">
    <property type="protein sequence ID" value="CAI3983037.1"/>
    <property type="molecule type" value="Genomic_DNA"/>
</dbReference>
<evidence type="ECO:0000313" key="3">
    <source>
        <dbReference type="EMBL" id="CAL4770349.1"/>
    </source>
</evidence>
<dbReference type="InterPro" id="IPR006076">
    <property type="entry name" value="FAD-dep_OxRdtase"/>
</dbReference>
<dbReference type="EMBL" id="CAMXCT020000769">
    <property type="protein sequence ID" value="CAL1136412.1"/>
    <property type="molecule type" value="Genomic_DNA"/>
</dbReference>
<dbReference type="Gene3D" id="3.50.50.60">
    <property type="entry name" value="FAD/NAD(P)-binding domain"/>
    <property type="match status" value="1"/>
</dbReference>
<comment type="caution">
    <text evidence="2">The sequence shown here is derived from an EMBL/GenBank/DDBJ whole genome shotgun (WGS) entry which is preliminary data.</text>
</comment>
<feature type="non-terminal residue" evidence="2">
    <location>
        <position position="1"/>
    </location>
</feature>
<sequence>GVIPETAPFMVWRDKVMMDWDEEMREFLTDLDDTAEGGIVNSSSWLSPQPGGQHLRPAGNGRVLMLWEHLHRHIAVPQDPDMPIGNFLEMYPELCLRGLKEMVPGLECYIEELTKDTTIDGGYYSTTPDARPLVGPYGAKNAYVCGGMGTYGLMGSPAAGELLARHVLSEPLPSYGDACTWPRKTSARADEVVDLLDESAK</sequence>
<organism evidence="2">
    <name type="scientific">Cladocopium goreaui</name>
    <dbReference type="NCBI Taxonomy" id="2562237"/>
    <lineage>
        <taxon>Eukaryota</taxon>
        <taxon>Sar</taxon>
        <taxon>Alveolata</taxon>
        <taxon>Dinophyceae</taxon>
        <taxon>Suessiales</taxon>
        <taxon>Symbiodiniaceae</taxon>
        <taxon>Cladocopium</taxon>
    </lineage>
</organism>
<dbReference type="Pfam" id="PF01266">
    <property type="entry name" value="DAO"/>
    <property type="match status" value="1"/>
</dbReference>
<evidence type="ECO:0000313" key="4">
    <source>
        <dbReference type="Proteomes" id="UP001152797"/>
    </source>
</evidence>
<evidence type="ECO:0000259" key="1">
    <source>
        <dbReference type="Pfam" id="PF01266"/>
    </source>
</evidence>
<reference evidence="2" key="1">
    <citation type="submission" date="2022-10" db="EMBL/GenBank/DDBJ databases">
        <authorList>
            <person name="Chen Y."/>
            <person name="Dougan E. K."/>
            <person name="Chan C."/>
            <person name="Rhodes N."/>
            <person name="Thang M."/>
        </authorList>
    </citation>
    <scope>NUCLEOTIDE SEQUENCE</scope>
</reference>
<name>A0A9P1C1H5_9DINO</name>
<dbReference type="OrthoDB" id="415535at2759"/>
<proteinExistence type="predicted"/>
<feature type="domain" description="FAD dependent oxidoreductase" evidence="1">
    <location>
        <begin position="50"/>
        <end position="165"/>
    </location>
</feature>